<dbReference type="Gene3D" id="3.60.10.10">
    <property type="entry name" value="Endonuclease/exonuclease/phosphatase"/>
    <property type="match status" value="1"/>
</dbReference>
<accession>A0ABD0K5R5</accession>
<comment type="caution">
    <text evidence="1">The sequence shown here is derived from an EMBL/GenBank/DDBJ whole genome shotgun (WGS) entry which is preliminary data.</text>
</comment>
<organism evidence="1 2">
    <name type="scientific">Batillaria attramentaria</name>
    <dbReference type="NCBI Taxonomy" id="370345"/>
    <lineage>
        <taxon>Eukaryota</taxon>
        <taxon>Metazoa</taxon>
        <taxon>Spiralia</taxon>
        <taxon>Lophotrochozoa</taxon>
        <taxon>Mollusca</taxon>
        <taxon>Gastropoda</taxon>
        <taxon>Caenogastropoda</taxon>
        <taxon>Sorbeoconcha</taxon>
        <taxon>Cerithioidea</taxon>
        <taxon>Batillariidae</taxon>
        <taxon>Batillaria</taxon>
    </lineage>
</organism>
<dbReference type="AlphaFoldDB" id="A0ABD0K5R5"/>
<keyword evidence="2" id="KW-1185">Reference proteome</keyword>
<dbReference type="Proteomes" id="UP001519460">
    <property type="component" value="Unassembled WGS sequence"/>
</dbReference>
<protein>
    <recommendedName>
        <fullName evidence="3">Endonuclease/exonuclease/phosphatase domain-containing protein</fullName>
    </recommendedName>
</protein>
<dbReference type="SUPFAM" id="SSF56219">
    <property type="entry name" value="DNase I-like"/>
    <property type="match status" value="1"/>
</dbReference>
<name>A0ABD0K5R5_9CAEN</name>
<evidence type="ECO:0008006" key="3">
    <source>
        <dbReference type="Google" id="ProtNLM"/>
    </source>
</evidence>
<dbReference type="InterPro" id="IPR036691">
    <property type="entry name" value="Endo/exonu/phosph_ase_sf"/>
</dbReference>
<evidence type="ECO:0000313" key="1">
    <source>
        <dbReference type="EMBL" id="KAK7482418.1"/>
    </source>
</evidence>
<gene>
    <name evidence="1" type="ORF">BaRGS_00026340</name>
</gene>
<dbReference type="EMBL" id="JACVVK020000245">
    <property type="protein sequence ID" value="KAK7482418.1"/>
    <property type="molecule type" value="Genomic_DNA"/>
</dbReference>
<proteinExistence type="predicted"/>
<sequence>MFAHVTDRISPTVKANAGITSSCLSEWKRKLIWEIRPLRQAGYNIHAYTACEARTTAFEGFPKRIFYLESCRQYDQIETPVSCCVRRQAFGVVLLDVSCSCGVERSVACLVFDCVRVSAYVAPVDSPYFAETDIECHVTKIEEYLLDLIERHGDLPVTLCGDMNARVDLSDKFTFTSEHGKSVVDYFAASEMLVPLVRSLVIVDRVESPHLPVHLSLCSVSRSAANSDVPNIHVQANLTQRLLWDPLKAQLMQHAAVSDGFRSKLEDAVQAMGTDINKSLSIFNEALIGAAECMQKTSTRPRANRVDHVFHINGTIQTAQVKSALQEKP</sequence>
<reference evidence="1 2" key="1">
    <citation type="journal article" date="2023" name="Sci. Data">
        <title>Genome assembly of the Korean intertidal mud-creeper Batillaria attramentaria.</title>
        <authorList>
            <person name="Patra A.K."/>
            <person name="Ho P.T."/>
            <person name="Jun S."/>
            <person name="Lee S.J."/>
            <person name="Kim Y."/>
            <person name="Won Y.J."/>
        </authorList>
    </citation>
    <scope>NUCLEOTIDE SEQUENCE [LARGE SCALE GENOMIC DNA]</scope>
    <source>
        <strain evidence="1">Wonlab-2016</strain>
    </source>
</reference>
<evidence type="ECO:0000313" key="2">
    <source>
        <dbReference type="Proteomes" id="UP001519460"/>
    </source>
</evidence>